<dbReference type="EMBL" id="BKCJ011801987">
    <property type="protein sequence ID" value="GFD54071.1"/>
    <property type="molecule type" value="Genomic_DNA"/>
</dbReference>
<reference evidence="1" key="1">
    <citation type="journal article" date="2019" name="Sci. Rep.">
        <title>Draft genome of Tanacetum cinerariifolium, the natural source of mosquito coil.</title>
        <authorList>
            <person name="Yamashiro T."/>
            <person name="Shiraishi A."/>
            <person name="Satake H."/>
            <person name="Nakayama K."/>
        </authorList>
    </citation>
    <scope>NUCLEOTIDE SEQUENCE</scope>
</reference>
<name>A0A699XB79_TANCI</name>
<protein>
    <submittedName>
        <fullName evidence="1">Uncharacterized protein</fullName>
    </submittedName>
</protein>
<gene>
    <name evidence="1" type="ORF">Tci_926040</name>
</gene>
<feature type="non-terminal residue" evidence="1">
    <location>
        <position position="93"/>
    </location>
</feature>
<comment type="caution">
    <text evidence="1">The sequence shown here is derived from an EMBL/GenBank/DDBJ whole genome shotgun (WGS) entry which is preliminary data.</text>
</comment>
<proteinExistence type="predicted"/>
<dbReference type="AlphaFoldDB" id="A0A699XB79"/>
<sequence length="93" mass="10578">MQSLATDGRDLALGHHVERDDVRQTPALHVLHDNPKIAADQETIHKVDNVLVLAVLHDQDFVDDEVLLRLLLQVHLLDGHAFIRAHFECRVHT</sequence>
<evidence type="ECO:0000313" key="1">
    <source>
        <dbReference type="EMBL" id="GFD54071.1"/>
    </source>
</evidence>
<organism evidence="1">
    <name type="scientific">Tanacetum cinerariifolium</name>
    <name type="common">Dalmatian daisy</name>
    <name type="synonym">Chrysanthemum cinerariifolium</name>
    <dbReference type="NCBI Taxonomy" id="118510"/>
    <lineage>
        <taxon>Eukaryota</taxon>
        <taxon>Viridiplantae</taxon>
        <taxon>Streptophyta</taxon>
        <taxon>Embryophyta</taxon>
        <taxon>Tracheophyta</taxon>
        <taxon>Spermatophyta</taxon>
        <taxon>Magnoliopsida</taxon>
        <taxon>eudicotyledons</taxon>
        <taxon>Gunneridae</taxon>
        <taxon>Pentapetalae</taxon>
        <taxon>asterids</taxon>
        <taxon>campanulids</taxon>
        <taxon>Asterales</taxon>
        <taxon>Asteraceae</taxon>
        <taxon>Asteroideae</taxon>
        <taxon>Anthemideae</taxon>
        <taxon>Anthemidinae</taxon>
        <taxon>Tanacetum</taxon>
    </lineage>
</organism>
<accession>A0A699XB79</accession>